<evidence type="ECO:0000313" key="2">
    <source>
        <dbReference type="Proteomes" id="UP001143362"/>
    </source>
</evidence>
<name>A0ABT3TJM3_9GAMM</name>
<organism evidence="1 2">
    <name type="scientific">Candidatus Litorirhabdus singularis</name>
    <dbReference type="NCBI Taxonomy" id="2518993"/>
    <lineage>
        <taxon>Bacteria</taxon>
        <taxon>Pseudomonadati</taxon>
        <taxon>Pseudomonadota</taxon>
        <taxon>Gammaproteobacteria</taxon>
        <taxon>Cellvibrionales</taxon>
        <taxon>Halieaceae</taxon>
        <taxon>Candidatus Litorirhabdus</taxon>
    </lineage>
</organism>
<protein>
    <submittedName>
        <fullName evidence="1">Uncharacterized protein</fullName>
    </submittedName>
</protein>
<evidence type="ECO:0000313" key="1">
    <source>
        <dbReference type="EMBL" id="MCX2981614.1"/>
    </source>
</evidence>
<reference evidence="1" key="1">
    <citation type="submission" date="2019-02" db="EMBL/GenBank/DDBJ databases">
        <authorList>
            <person name="Li S.-H."/>
        </authorList>
    </citation>
    <scope>NUCLEOTIDE SEQUENCE</scope>
    <source>
        <strain evidence="1">IMCC14734</strain>
    </source>
</reference>
<gene>
    <name evidence="1" type="ORF">EYC98_12145</name>
</gene>
<sequence>MTNVAPQKILVASLTSLVFAGLILVAVVLPAEYGWDPLGSGRWLGLMGFAQTDVNPLQSQSLEWLEDSISFELQPFASVEYKYRLEQGATLLYRWQATGEVVADMHSQPDGASEGYAESFARFRARSDQGGFTAPFTGIHGWFWQNRGATPVTIELQVNGFFDYALEMNAGHSFRYEFEAD</sequence>
<comment type="caution">
    <text evidence="1">The sequence shown here is derived from an EMBL/GenBank/DDBJ whole genome shotgun (WGS) entry which is preliminary data.</text>
</comment>
<dbReference type="RefSeq" id="WP_279245613.1">
    <property type="nucleotide sequence ID" value="NZ_SHNN01000002.1"/>
</dbReference>
<proteinExistence type="predicted"/>
<dbReference type="EMBL" id="SHNN01000002">
    <property type="protein sequence ID" value="MCX2981614.1"/>
    <property type="molecule type" value="Genomic_DNA"/>
</dbReference>
<dbReference type="Proteomes" id="UP001143362">
    <property type="component" value="Unassembled WGS sequence"/>
</dbReference>
<keyword evidence="2" id="KW-1185">Reference proteome</keyword>
<accession>A0ABT3TJM3</accession>